<reference evidence="1" key="1">
    <citation type="journal article" date="2012" name="PLoS ONE">
        <title>Gene sets for utilization of primary and secondary nutrition supplies in the distal gut of endangered iberian lynx.</title>
        <authorList>
            <person name="Alcaide M."/>
            <person name="Messina E."/>
            <person name="Richter M."/>
            <person name="Bargiela R."/>
            <person name="Peplies J."/>
            <person name="Huws S.A."/>
            <person name="Newbold C.J."/>
            <person name="Golyshin P.N."/>
            <person name="Simon M.A."/>
            <person name="Lopez G."/>
            <person name="Yakimov M.M."/>
            <person name="Ferrer M."/>
        </authorList>
    </citation>
    <scope>NUCLEOTIDE SEQUENCE</scope>
</reference>
<comment type="caution">
    <text evidence="1">The sequence shown here is derived from an EMBL/GenBank/DDBJ whole genome shotgun (WGS) entry which is preliminary data.</text>
</comment>
<evidence type="ECO:0000313" key="1">
    <source>
        <dbReference type="EMBL" id="EJW91095.1"/>
    </source>
</evidence>
<protein>
    <submittedName>
        <fullName evidence="1">Uncharacterized protein</fullName>
    </submittedName>
</protein>
<dbReference type="EMBL" id="AMCI01008401">
    <property type="protein sequence ID" value="EJW91095.1"/>
    <property type="molecule type" value="Genomic_DNA"/>
</dbReference>
<organism evidence="1">
    <name type="scientific">gut metagenome</name>
    <dbReference type="NCBI Taxonomy" id="749906"/>
    <lineage>
        <taxon>unclassified sequences</taxon>
        <taxon>metagenomes</taxon>
        <taxon>organismal metagenomes</taxon>
    </lineage>
</organism>
<accession>J9BU78</accession>
<sequence length="53" mass="6680">MLRKVPAVRQKFRDTVPAERQVQQRSFPEEMENIWFPLLRLLRWRSRSLYCMW</sequence>
<dbReference type="AlphaFoldDB" id="J9BU78"/>
<gene>
    <name evidence="1" type="ORF">EVA_20798</name>
</gene>
<name>J9BU78_9ZZZZ</name>
<proteinExistence type="predicted"/>